<feature type="transmembrane region" description="Helical" evidence="12">
    <location>
        <begin position="191"/>
        <end position="214"/>
    </location>
</feature>
<dbReference type="Gene3D" id="1.20.1070.10">
    <property type="entry name" value="Rhodopsin 7-helix transmembrane proteins"/>
    <property type="match status" value="1"/>
</dbReference>
<reference evidence="14" key="3">
    <citation type="submission" date="2025-09" db="UniProtKB">
        <authorList>
            <consortium name="Ensembl"/>
        </authorList>
    </citation>
    <scope>IDENTIFICATION</scope>
</reference>
<dbReference type="GO" id="GO:0004930">
    <property type="term" value="F:G protein-coupled receptor activity"/>
    <property type="evidence" value="ECO:0007669"/>
    <property type="project" value="UniProtKB-KW"/>
</dbReference>
<keyword evidence="7" id="KW-1015">Disulfide bond</keyword>
<evidence type="ECO:0000259" key="13">
    <source>
        <dbReference type="PROSITE" id="PS50262"/>
    </source>
</evidence>
<dbReference type="FunFam" id="1.20.1070.10:FF:000030">
    <property type="entry name" value="trace amine-associated receptor 1"/>
    <property type="match status" value="1"/>
</dbReference>
<evidence type="ECO:0000256" key="3">
    <source>
        <dbReference type="ARBA" id="ARBA00022692"/>
    </source>
</evidence>
<evidence type="ECO:0000256" key="9">
    <source>
        <dbReference type="ARBA" id="ARBA00023180"/>
    </source>
</evidence>
<evidence type="ECO:0000256" key="8">
    <source>
        <dbReference type="ARBA" id="ARBA00023170"/>
    </source>
</evidence>
<dbReference type="PANTHER" id="PTHR24248:SF66">
    <property type="entry name" value="OCTOPAMINE RECEPTOR BETA-3R"/>
    <property type="match status" value="1"/>
</dbReference>
<name>A0A8C5DIH5_GOUWI</name>
<keyword evidence="8 11" id="KW-0675">Receptor</keyword>
<evidence type="ECO:0000313" key="15">
    <source>
        <dbReference type="Proteomes" id="UP000694680"/>
    </source>
</evidence>
<feature type="transmembrane region" description="Helical" evidence="12">
    <location>
        <begin position="69"/>
        <end position="93"/>
    </location>
</feature>
<evidence type="ECO:0000256" key="7">
    <source>
        <dbReference type="ARBA" id="ARBA00023157"/>
    </source>
</evidence>
<dbReference type="InterPro" id="IPR017452">
    <property type="entry name" value="GPCR_Rhodpsn_7TM"/>
</dbReference>
<feature type="transmembrane region" description="Helical" evidence="12">
    <location>
        <begin position="248"/>
        <end position="272"/>
    </location>
</feature>
<accession>A0A8C5DIH5</accession>
<keyword evidence="9" id="KW-0325">Glycoprotein</keyword>
<dbReference type="SUPFAM" id="SSF81321">
    <property type="entry name" value="Family A G protein-coupled receptor-like"/>
    <property type="match status" value="1"/>
</dbReference>
<feature type="transmembrane region" description="Helical" evidence="12">
    <location>
        <begin position="32"/>
        <end position="60"/>
    </location>
</feature>
<keyword evidence="6 12" id="KW-0472">Membrane</keyword>
<dbReference type="PROSITE" id="PS00237">
    <property type="entry name" value="G_PROTEIN_RECEP_F1_1"/>
    <property type="match status" value="1"/>
</dbReference>
<dbReference type="GO" id="GO:0005886">
    <property type="term" value="C:plasma membrane"/>
    <property type="evidence" value="ECO:0007669"/>
    <property type="project" value="UniProtKB-SubCell"/>
</dbReference>
<keyword evidence="3 11" id="KW-0812">Transmembrane</keyword>
<evidence type="ECO:0000256" key="1">
    <source>
        <dbReference type="ARBA" id="ARBA00004651"/>
    </source>
</evidence>
<sequence>MDLIPNTTDFNIHPCFESSACIMAITPSTIRLFLYMFVGSSVSFLTIGGNLLVITSIIYFKQLHTPTNYLILSLAVADLLVGALVILFNMALTVKSCIYFGDLVCKMRRSCDITLMTTSILNLCCISIDRYYAVCKPLLYRSKMNECVVAIMILLSWSFSALSGFSIMFVGFRDIVCNGRCFIFHIPNSNIVGSMLSFYLPVIVMLSIYLRIFFVAQQQARRILDISRQTTQCVDNVSKMEKKATKTLAIVMGVFLFCWTPFFLSITFNPVINYAVPLSVTETFVWLGWSNSMLNPLVYGFFYSWFRKAFKIIVTGKIFIGNFTNTKLL</sequence>
<feature type="transmembrane region" description="Helical" evidence="12">
    <location>
        <begin position="284"/>
        <end position="306"/>
    </location>
</feature>
<comment type="similarity">
    <text evidence="11">Belongs to the G-protein coupled receptor 1 family.</text>
</comment>
<dbReference type="Proteomes" id="UP000694680">
    <property type="component" value="Chromosome 24"/>
</dbReference>
<organism evidence="14 15">
    <name type="scientific">Gouania willdenowi</name>
    <name type="common">Blunt-snouted clingfish</name>
    <name type="synonym">Lepadogaster willdenowi</name>
    <dbReference type="NCBI Taxonomy" id="441366"/>
    <lineage>
        <taxon>Eukaryota</taxon>
        <taxon>Metazoa</taxon>
        <taxon>Chordata</taxon>
        <taxon>Craniata</taxon>
        <taxon>Vertebrata</taxon>
        <taxon>Euteleostomi</taxon>
        <taxon>Actinopterygii</taxon>
        <taxon>Neopterygii</taxon>
        <taxon>Teleostei</taxon>
        <taxon>Neoteleostei</taxon>
        <taxon>Acanthomorphata</taxon>
        <taxon>Ovalentaria</taxon>
        <taxon>Blenniimorphae</taxon>
        <taxon>Blenniiformes</taxon>
        <taxon>Gobiesocoidei</taxon>
        <taxon>Gobiesocidae</taxon>
        <taxon>Gobiesocinae</taxon>
        <taxon>Gouania</taxon>
    </lineage>
</organism>
<dbReference type="InterPro" id="IPR000276">
    <property type="entry name" value="GPCR_Rhodpsn"/>
</dbReference>
<comment type="subcellular location">
    <subcellularLocation>
        <location evidence="1">Cell membrane</location>
        <topology evidence="1">Multi-pass membrane protein</topology>
    </subcellularLocation>
</comment>
<dbReference type="GO" id="GO:0043410">
    <property type="term" value="P:positive regulation of MAPK cascade"/>
    <property type="evidence" value="ECO:0007669"/>
    <property type="project" value="TreeGrafter"/>
</dbReference>
<evidence type="ECO:0000256" key="11">
    <source>
        <dbReference type="RuleBase" id="RU000688"/>
    </source>
</evidence>
<reference evidence="14" key="1">
    <citation type="submission" date="2020-06" db="EMBL/GenBank/DDBJ databases">
        <authorList>
            <consortium name="Wellcome Sanger Institute Data Sharing"/>
        </authorList>
    </citation>
    <scope>NUCLEOTIDE SEQUENCE [LARGE SCALE GENOMIC DNA]</scope>
</reference>
<dbReference type="GO" id="GO:0071880">
    <property type="term" value="P:adenylate cyclase-activating adrenergic receptor signaling pathway"/>
    <property type="evidence" value="ECO:0007669"/>
    <property type="project" value="TreeGrafter"/>
</dbReference>
<feature type="domain" description="G-protein coupled receptors family 1 profile" evidence="13">
    <location>
        <begin position="49"/>
        <end position="299"/>
    </location>
</feature>
<dbReference type="CDD" id="cd15314">
    <property type="entry name" value="7tmA_TAAR1"/>
    <property type="match status" value="1"/>
</dbReference>
<reference evidence="14" key="2">
    <citation type="submission" date="2025-08" db="UniProtKB">
        <authorList>
            <consortium name="Ensembl"/>
        </authorList>
    </citation>
    <scope>IDENTIFICATION</scope>
</reference>
<dbReference type="PROSITE" id="PS50262">
    <property type="entry name" value="G_PROTEIN_RECEP_F1_2"/>
    <property type="match status" value="1"/>
</dbReference>
<evidence type="ECO:0000313" key="14">
    <source>
        <dbReference type="Ensembl" id="ENSGWIP00000007438.1"/>
    </source>
</evidence>
<keyword evidence="4 12" id="KW-1133">Transmembrane helix</keyword>
<dbReference type="AlphaFoldDB" id="A0A8C5DIH5"/>
<keyword evidence="5 11" id="KW-0297">G-protein coupled receptor</keyword>
<proteinExistence type="inferred from homology"/>
<keyword evidence="2" id="KW-1003">Cell membrane</keyword>
<dbReference type="PANTHER" id="PTHR24248">
    <property type="entry name" value="ADRENERGIC RECEPTOR-RELATED G-PROTEIN COUPLED RECEPTOR"/>
    <property type="match status" value="1"/>
</dbReference>
<dbReference type="SMART" id="SM01381">
    <property type="entry name" value="7TM_GPCR_Srsx"/>
    <property type="match status" value="1"/>
</dbReference>
<evidence type="ECO:0000256" key="6">
    <source>
        <dbReference type="ARBA" id="ARBA00023136"/>
    </source>
</evidence>
<evidence type="ECO:0000256" key="2">
    <source>
        <dbReference type="ARBA" id="ARBA00022475"/>
    </source>
</evidence>
<keyword evidence="15" id="KW-1185">Reference proteome</keyword>
<evidence type="ECO:0000256" key="5">
    <source>
        <dbReference type="ARBA" id="ARBA00023040"/>
    </source>
</evidence>
<dbReference type="Ensembl" id="ENSGWIT00000008237.1">
    <property type="protein sequence ID" value="ENSGWIP00000007438.1"/>
    <property type="gene ID" value="ENSGWIG00000004348.1"/>
</dbReference>
<evidence type="ECO:0000256" key="4">
    <source>
        <dbReference type="ARBA" id="ARBA00022989"/>
    </source>
</evidence>
<evidence type="ECO:0000256" key="12">
    <source>
        <dbReference type="SAM" id="Phobius"/>
    </source>
</evidence>
<evidence type="ECO:0000256" key="10">
    <source>
        <dbReference type="ARBA" id="ARBA00023224"/>
    </source>
</evidence>
<keyword evidence="10 11" id="KW-0807">Transducer</keyword>
<protein>
    <submittedName>
        <fullName evidence="14">Trace amine associated receptor 1</fullName>
    </submittedName>
</protein>
<dbReference type="Pfam" id="PF00001">
    <property type="entry name" value="7tm_1"/>
    <property type="match status" value="1"/>
</dbReference>
<feature type="transmembrane region" description="Helical" evidence="12">
    <location>
        <begin position="147"/>
        <end position="171"/>
    </location>
</feature>
<dbReference type="PRINTS" id="PR00237">
    <property type="entry name" value="GPCRRHODOPSN"/>
</dbReference>